<accession>A0ABP8TUW2</accession>
<sequence>MVGLVVDGERTGLLHRSVLDRVVEIADRLGCRSAVAFGGLPVYFSGADLRRLRRDLDQVVAFADAARRTGWRLGGLSAAPGARPVRVAETSGGTLWADAVRGFVLRGSAGRRRGVPYARPSATARRTPLSGLTAPLVEAVARARVLEVPRVP</sequence>
<evidence type="ECO:0000313" key="2">
    <source>
        <dbReference type="Proteomes" id="UP001500212"/>
    </source>
</evidence>
<comment type="caution">
    <text evidence="1">The sequence shown here is derived from an EMBL/GenBank/DDBJ whole genome shotgun (WGS) entry which is preliminary data.</text>
</comment>
<name>A0ABP8TUW2_9ACTN</name>
<dbReference type="Proteomes" id="UP001500212">
    <property type="component" value="Unassembled WGS sequence"/>
</dbReference>
<protein>
    <submittedName>
        <fullName evidence="1">Uncharacterized protein</fullName>
    </submittedName>
</protein>
<reference evidence="2" key="1">
    <citation type="journal article" date="2019" name="Int. J. Syst. Evol. Microbiol.">
        <title>The Global Catalogue of Microorganisms (GCM) 10K type strain sequencing project: providing services to taxonomists for standard genome sequencing and annotation.</title>
        <authorList>
            <consortium name="The Broad Institute Genomics Platform"/>
            <consortium name="The Broad Institute Genome Sequencing Center for Infectious Disease"/>
            <person name="Wu L."/>
            <person name="Ma J."/>
        </authorList>
    </citation>
    <scope>NUCLEOTIDE SEQUENCE [LARGE SCALE GENOMIC DNA]</scope>
    <source>
        <strain evidence="2">JCM 17938</strain>
    </source>
</reference>
<keyword evidence="2" id="KW-1185">Reference proteome</keyword>
<organism evidence="1 2">
    <name type="scientific">Actinoallomurus liliacearum</name>
    <dbReference type="NCBI Taxonomy" id="1080073"/>
    <lineage>
        <taxon>Bacteria</taxon>
        <taxon>Bacillati</taxon>
        <taxon>Actinomycetota</taxon>
        <taxon>Actinomycetes</taxon>
        <taxon>Streptosporangiales</taxon>
        <taxon>Thermomonosporaceae</taxon>
        <taxon>Actinoallomurus</taxon>
    </lineage>
</organism>
<proteinExistence type="predicted"/>
<gene>
    <name evidence="1" type="ORF">GCM10023195_58300</name>
</gene>
<evidence type="ECO:0000313" key="1">
    <source>
        <dbReference type="EMBL" id="GAA4613473.1"/>
    </source>
</evidence>
<dbReference type="RefSeq" id="WP_345361432.1">
    <property type="nucleotide sequence ID" value="NZ_BAABHJ010000023.1"/>
</dbReference>
<dbReference type="EMBL" id="BAABHJ010000023">
    <property type="protein sequence ID" value="GAA4613473.1"/>
    <property type="molecule type" value="Genomic_DNA"/>
</dbReference>